<reference evidence="2 3" key="1">
    <citation type="submission" date="2024-01" db="EMBL/GenBank/DDBJ databases">
        <title>A draft genome for a cacao thread blight-causing isolate of Paramarasmius palmivorus.</title>
        <authorList>
            <person name="Baruah I.K."/>
            <person name="Bukari Y."/>
            <person name="Amoako-Attah I."/>
            <person name="Meinhardt L.W."/>
            <person name="Bailey B.A."/>
            <person name="Cohen S.P."/>
        </authorList>
    </citation>
    <scope>NUCLEOTIDE SEQUENCE [LARGE SCALE GENOMIC DNA]</scope>
    <source>
        <strain evidence="2 3">GH-12</strain>
    </source>
</reference>
<keyword evidence="3" id="KW-1185">Reference proteome</keyword>
<evidence type="ECO:0000313" key="2">
    <source>
        <dbReference type="EMBL" id="KAK7015897.1"/>
    </source>
</evidence>
<sequence>MPAWGSDAFANLQQSNWLSSGHFYSVLLLCSQSHMQADKLSGLDSQSKVSEKRKLEDMSQSEDDHDTDNSGTRSHSDSDSESVGTDTPQSRLARARRKFPHYYAPPPSPKYTPAQLRCRQRMDEEVEKEWAKWEAEQRALRAKRREEKAAQRKKRDERATAIRKKRVLLLTTANENENGPRP</sequence>
<name>A0AAW0AS95_9AGAR</name>
<feature type="compositionally biased region" description="Basic and acidic residues" evidence="1">
    <location>
        <begin position="143"/>
        <end position="160"/>
    </location>
</feature>
<dbReference type="EMBL" id="JAYKXP010000301">
    <property type="protein sequence ID" value="KAK7015897.1"/>
    <property type="molecule type" value="Genomic_DNA"/>
</dbReference>
<feature type="region of interest" description="Disordered" evidence="1">
    <location>
        <begin position="38"/>
        <end position="117"/>
    </location>
</feature>
<evidence type="ECO:0000256" key="1">
    <source>
        <dbReference type="SAM" id="MobiDB-lite"/>
    </source>
</evidence>
<dbReference type="Proteomes" id="UP001383192">
    <property type="component" value="Unassembled WGS sequence"/>
</dbReference>
<gene>
    <name evidence="2" type="ORF">VNI00_019005</name>
</gene>
<accession>A0AAW0AS95</accession>
<comment type="caution">
    <text evidence="2">The sequence shown here is derived from an EMBL/GenBank/DDBJ whole genome shotgun (WGS) entry which is preliminary data.</text>
</comment>
<organism evidence="2 3">
    <name type="scientific">Paramarasmius palmivorus</name>
    <dbReference type="NCBI Taxonomy" id="297713"/>
    <lineage>
        <taxon>Eukaryota</taxon>
        <taxon>Fungi</taxon>
        <taxon>Dikarya</taxon>
        <taxon>Basidiomycota</taxon>
        <taxon>Agaricomycotina</taxon>
        <taxon>Agaricomycetes</taxon>
        <taxon>Agaricomycetidae</taxon>
        <taxon>Agaricales</taxon>
        <taxon>Marasmiineae</taxon>
        <taxon>Marasmiaceae</taxon>
        <taxon>Paramarasmius</taxon>
    </lineage>
</organism>
<evidence type="ECO:0000313" key="3">
    <source>
        <dbReference type="Proteomes" id="UP001383192"/>
    </source>
</evidence>
<feature type="region of interest" description="Disordered" evidence="1">
    <location>
        <begin position="143"/>
        <end position="182"/>
    </location>
</feature>
<protein>
    <submittedName>
        <fullName evidence="2">Uncharacterized protein</fullName>
    </submittedName>
</protein>
<feature type="compositionally biased region" description="Polar residues" evidence="1">
    <location>
        <begin position="171"/>
        <end position="182"/>
    </location>
</feature>
<feature type="compositionally biased region" description="Polar residues" evidence="1">
    <location>
        <begin position="81"/>
        <end position="90"/>
    </location>
</feature>
<proteinExistence type="predicted"/>
<dbReference type="AlphaFoldDB" id="A0AAW0AS95"/>